<sequence length="143" mass="16169">MKDLREATFILGIKLYRDRSKRLLGPSQSAYMDKILKRFKMDTSKHVYIPMQERLNLNKTQGASTPEEVKCMQNAPYALAVGSIMYVMSTTKAEYITASEAVMEAVWIMKFISGLGIIPTINEPIKMFYDNSAALHLANEPVV</sequence>
<name>A0A699GTY0_TANCI</name>
<accession>A0A699GTY0</accession>
<organism evidence="1">
    <name type="scientific">Tanacetum cinerariifolium</name>
    <name type="common">Dalmatian daisy</name>
    <name type="synonym">Chrysanthemum cinerariifolium</name>
    <dbReference type="NCBI Taxonomy" id="118510"/>
    <lineage>
        <taxon>Eukaryota</taxon>
        <taxon>Viridiplantae</taxon>
        <taxon>Streptophyta</taxon>
        <taxon>Embryophyta</taxon>
        <taxon>Tracheophyta</taxon>
        <taxon>Spermatophyta</taxon>
        <taxon>Magnoliopsida</taxon>
        <taxon>eudicotyledons</taxon>
        <taxon>Gunneridae</taxon>
        <taxon>Pentapetalae</taxon>
        <taxon>asterids</taxon>
        <taxon>campanulids</taxon>
        <taxon>Asterales</taxon>
        <taxon>Asteraceae</taxon>
        <taxon>Asteroideae</taxon>
        <taxon>Anthemideae</taxon>
        <taxon>Anthemidinae</taxon>
        <taxon>Tanacetum</taxon>
    </lineage>
</organism>
<reference evidence="1" key="1">
    <citation type="journal article" date="2019" name="Sci. Rep.">
        <title>Draft genome of Tanacetum cinerariifolium, the natural source of mosquito coil.</title>
        <authorList>
            <person name="Yamashiro T."/>
            <person name="Shiraishi A."/>
            <person name="Satake H."/>
            <person name="Nakayama K."/>
        </authorList>
    </citation>
    <scope>NUCLEOTIDE SEQUENCE</scope>
</reference>
<protein>
    <submittedName>
        <fullName evidence="1">Retrotransposon protein, putative, Ty1-copia subclass</fullName>
    </submittedName>
</protein>
<comment type="caution">
    <text evidence="1">The sequence shown here is derived from an EMBL/GenBank/DDBJ whole genome shotgun (WGS) entry which is preliminary data.</text>
</comment>
<dbReference type="EMBL" id="BKCJ010053678">
    <property type="protein sequence ID" value="GEW32272.1"/>
    <property type="molecule type" value="Genomic_DNA"/>
</dbReference>
<proteinExistence type="predicted"/>
<evidence type="ECO:0000313" key="1">
    <source>
        <dbReference type="EMBL" id="GEW32272.1"/>
    </source>
</evidence>
<dbReference type="AlphaFoldDB" id="A0A699GTY0"/>
<gene>
    <name evidence="1" type="ORF">Tci_204248</name>
</gene>